<organism evidence="2 3">
    <name type="scientific">Rhizobium paranaense</name>
    <dbReference type="NCBI Taxonomy" id="1650438"/>
    <lineage>
        <taxon>Bacteria</taxon>
        <taxon>Pseudomonadati</taxon>
        <taxon>Pseudomonadota</taxon>
        <taxon>Alphaproteobacteria</taxon>
        <taxon>Hyphomicrobiales</taxon>
        <taxon>Rhizobiaceae</taxon>
        <taxon>Rhizobium/Agrobacterium group</taxon>
        <taxon>Rhizobium</taxon>
    </lineage>
</organism>
<keyword evidence="3" id="KW-1185">Reference proteome</keyword>
<dbReference type="SUPFAM" id="SSF117916">
    <property type="entry name" value="Fe-S cluster assembly (FSCA) domain-like"/>
    <property type="match status" value="1"/>
</dbReference>
<dbReference type="Gene3D" id="3.30.300.130">
    <property type="entry name" value="Fe-S cluster assembly (FSCA)"/>
    <property type="match status" value="1"/>
</dbReference>
<dbReference type="Proteomes" id="UP000549882">
    <property type="component" value="Unassembled WGS sequence"/>
</dbReference>
<dbReference type="InterPro" id="IPR034904">
    <property type="entry name" value="FSCA_dom_sf"/>
</dbReference>
<name>A0A7W8XXG4_9HYPH</name>
<evidence type="ECO:0000313" key="2">
    <source>
        <dbReference type="EMBL" id="MBB5577388.1"/>
    </source>
</evidence>
<gene>
    <name evidence="2" type="ORF">GGD50_006040</name>
</gene>
<evidence type="ECO:0000313" key="3">
    <source>
        <dbReference type="Proteomes" id="UP000549882"/>
    </source>
</evidence>
<dbReference type="InterPro" id="IPR002744">
    <property type="entry name" value="MIP18-like"/>
</dbReference>
<protein>
    <submittedName>
        <fullName evidence="2">Metal-sulfur cluster biosynthetic enzyme</fullName>
    </submittedName>
</protein>
<reference evidence="2 3" key="1">
    <citation type="submission" date="2020-08" db="EMBL/GenBank/DDBJ databases">
        <title>Genomic Encyclopedia of Type Strains, Phase IV (KMG-V): Genome sequencing to study the core and pangenomes of soil and plant-associated prokaryotes.</title>
        <authorList>
            <person name="Whitman W."/>
        </authorList>
    </citation>
    <scope>NUCLEOTIDE SEQUENCE [LARGE SCALE GENOMIC DNA]</scope>
    <source>
        <strain evidence="2 3">SEMIA 4064</strain>
    </source>
</reference>
<sequence length="270" mass="30787">MIPDRTSAARQIEEVWRRLEQVNDPELDEPITAMGFVERVVHAHDGSVRVDFRLPTYWCSPNFAFLMLDGVREALDSLSWSPAYQVTLHDHMFAEEVNKGIAGGKSFGAIFGELAGDEDLESLHAIFRAKAFKRRQEAVLLGLRQKGLTDTEIARMDLSSFDAFFFDDAEAARQKPRYRQALLDRWPDQRQDDAVFLTWEGDRIEVESLDAYLADLRSVRINMEFNGALCRGLKHTRYKEMNIVDGEPTLVDFIAGRVPARTDTTHTSCN</sequence>
<evidence type="ECO:0000259" key="1">
    <source>
        <dbReference type="Pfam" id="PF01883"/>
    </source>
</evidence>
<dbReference type="RefSeq" id="WP_183940729.1">
    <property type="nucleotide sequence ID" value="NZ_JACHBI010000019.1"/>
</dbReference>
<comment type="caution">
    <text evidence="2">The sequence shown here is derived from an EMBL/GenBank/DDBJ whole genome shotgun (WGS) entry which is preliminary data.</text>
</comment>
<dbReference type="Pfam" id="PF01883">
    <property type="entry name" value="FeS_assembly_P"/>
    <property type="match status" value="1"/>
</dbReference>
<proteinExistence type="predicted"/>
<dbReference type="AlphaFoldDB" id="A0A7W8XXG4"/>
<accession>A0A7W8XXG4</accession>
<feature type="domain" description="MIP18 family-like" evidence="1">
    <location>
        <begin position="13"/>
        <end position="80"/>
    </location>
</feature>
<dbReference type="EMBL" id="JACHBI010000019">
    <property type="protein sequence ID" value="MBB5577388.1"/>
    <property type="molecule type" value="Genomic_DNA"/>
</dbReference>